<evidence type="ECO:0000256" key="9">
    <source>
        <dbReference type="ARBA" id="ARBA00023163"/>
    </source>
</evidence>
<comment type="subcellular location">
    <subcellularLocation>
        <location evidence="1">Nucleus</location>
    </subcellularLocation>
</comment>
<dbReference type="GO" id="GO:0000981">
    <property type="term" value="F:DNA-binding transcription factor activity, RNA polymerase II-specific"/>
    <property type="evidence" value="ECO:0007669"/>
    <property type="project" value="TreeGrafter"/>
</dbReference>
<evidence type="ECO:0000313" key="14">
    <source>
        <dbReference type="Proteomes" id="UP000472263"/>
    </source>
</evidence>
<dbReference type="FunFam" id="3.30.160.60:FF:000508">
    <property type="entry name" value="Myeloid zinc finger 1"/>
    <property type="match status" value="1"/>
</dbReference>
<evidence type="ECO:0000256" key="10">
    <source>
        <dbReference type="ARBA" id="ARBA00023242"/>
    </source>
</evidence>
<evidence type="ECO:0000256" key="2">
    <source>
        <dbReference type="ARBA" id="ARBA00006991"/>
    </source>
</evidence>
<evidence type="ECO:0000256" key="8">
    <source>
        <dbReference type="ARBA" id="ARBA00023125"/>
    </source>
</evidence>
<evidence type="ECO:0000256" key="4">
    <source>
        <dbReference type="ARBA" id="ARBA00022737"/>
    </source>
</evidence>
<dbReference type="GO" id="GO:0008270">
    <property type="term" value="F:zinc ion binding"/>
    <property type="evidence" value="ECO:0007669"/>
    <property type="project" value="UniProtKB-KW"/>
</dbReference>
<evidence type="ECO:0000256" key="11">
    <source>
        <dbReference type="PROSITE-ProRule" id="PRU00042"/>
    </source>
</evidence>
<dbReference type="SUPFAM" id="SSF57667">
    <property type="entry name" value="beta-beta-alpha zinc fingers"/>
    <property type="match status" value="1"/>
</dbReference>
<keyword evidence="9" id="KW-0804">Transcription</keyword>
<dbReference type="GO" id="GO:0000785">
    <property type="term" value="C:chromatin"/>
    <property type="evidence" value="ECO:0007669"/>
    <property type="project" value="TreeGrafter"/>
</dbReference>
<feature type="domain" description="C2H2-type" evidence="12">
    <location>
        <begin position="43"/>
        <end position="74"/>
    </location>
</feature>
<keyword evidence="10" id="KW-0539">Nucleus</keyword>
<evidence type="ECO:0000256" key="7">
    <source>
        <dbReference type="ARBA" id="ARBA00023015"/>
    </source>
</evidence>
<evidence type="ECO:0000256" key="1">
    <source>
        <dbReference type="ARBA" id="ARBA00004123"/>
    </source>
</evidence>
<dbReference type="SMART" id="SM00355">
    <property type="entry name" value="ZnF_C2H2"/>
    <property type="match status" value="2"/>
</dbReference>
<reference evidence="13" key="1">
    <citation type="submission" date="2019-06" db="EMBL/GenBank/DDBJ databases">
        <authorList>
            <consortium name="Wellcome Sanger Institute Data Sharing"/>
        </authorList>
    </citation>
    <scope>NUCLEOTIDE SEQUENCE [LARGE SCALE GENOMIC DNA]</scope>
</reference>
<evidence type="ECO:0000256" key="6">
    <source>
        <dbReference type="ARBA" id="ARBA00022833"/>
    </source>
</evidence>
<dbReference type="PROSITE" id="PS50157">
    <property type="entry name" value="ZINC_FINGER_C2H2_2"/>
    <property type="match status" value="2"/>
</dbReference>
<dbReference type="AlphaFoldDB" id="A0A667ZHQ4"/>
<keyword evidence="7" id="KW-0805">Transcription regulation</keyword>
<dbReference type="GeneTree" id="ENSGT00940000154411"/>
<keyword evidence="6" id="KW-0862">Zinc</keyword>
<dbReference type="PANTHER" id="PTHR14003:SF23">
    <property type="entry name" value="ZINC FINGER PROTEIN 143"/>
    <property type="match status" value="1"/>
</dbReference>
<reference evidence="13" key="2">
    <citation type="submission" date="2025-08" db="UniProtKB">
        <authorList>
            <consortium name="Ensembl"/>
        </authorList>
    </citation>
    <scope>IDENTIFICATION</scope>
</reference>
<dbReference type="Pfam" id="PF00096">
    <property type="entry name" value="zf-C2H2"/>
    <property type="match status" value="2"/>
</dbReference>
<evidence type="ECO:0000256" key="5">
    <source>
        <dbReference type="ARBA" id="ARBA00022771"/>
    </source>
</evidence>
<dbReference type="GO" id="GO:0042802">
    <property type="term" value="F:identical protein binding"/>
    <property type="evidence" value="ECO:0007669"/>
    <property type="project" value="UniProtKB-ARBA"/>
</dbReference>
<keyword evidence="14" id="KW-1185">Reference proteome</keyword>
<feature type="domain" description="C2H2-type" evidence="12">
    <location>
        <begin position="14"/>
        <end position="42"/>
    </location>
</feature>
<dbReference type="GO" id="GO:0005667">
    <property type="term" value="C:transcription regulator complex"/>
    <property type="evidence" value="ECO:0007669"/>
    <property type="project" value="TreeGrafter"/>
</dbReference>
<evidence type="ECO:0000259" key="12">
    <source>
        <dbReference type="PROSITE" id="PS50157"/>
    </source>
</evidence>
<dbReference type="Ensembl" id="ENSMMDT00005041010.1">
    <property type="protein sequence ID" value="ENSMMDP00005040182.1"/>
    <property type="gene ID" value="ENSMMDG00005018606.1"/>
</dbReference>
<dbReference type="PROSITE" id="PS00028">
    <property type="entry name" value="ZINC_FINGER_C2H2_1"/>
    <property type="match status" value="1"/>
</dbReference>
<keyword evidence="4" id="KW-0677">Repeat</keyword>
<evidence type="ECO:0000313" key="13">
    <source>
        <dbReference type="Ensembl" id="ENSMMDP00005040182.1"/>
    </source>
</evidence>
<keyword evidence="3" id="KW-0479">Metal-binding</keyword>
<organism evidence="13 14">
    <name type="scientific">Myripristis murdjan</name>
    <name type="common">pinecone soldierfish</name>
    <dbReference type="NCBI Taxonomy" id="586833"/>
    <lineage>
        <taxon>Eukaryota</taxon>
        <taxon>Metazoa</taxon>
        <taxon>Chordata</taxon>
        <taxon>Craniata</taxon>
        <taxon>Vertebrata</taxon>
        <taxon>Euteleostomi</taxon>
        <taxon>Actinopterygii</taxon>
        <taxon>Neopterygii</taxon>
        <taxon>Teleostei</taxon>
        <taxon>Neoteleostei</taxon>
        <taxon>Acanthomorphata</taxon>
        <taxon>Holocentriformes</taxon>
        <taxon>Holocentridae</taxon>
        <taxon>Myripristis</taxon>
    </lineage>
</organism>
<dbReference type="InterPro" id="IPR013087">
    <property type="entry name" value="Znf_C2H2_type"/>
</dbReference>
<proteinExistence type="inferred from homology"/>
<dbReference type="GO" id="GO:0031519">
    <property type="term" value="C:PcG protein complex"/>
    <property type="evidence" value="ECO:0007669"/>
    <property type="project" value="TreeGrafter"/>
</dbReference>
<keyword evidence="5 11" id="KW-0863">Zinc-finger</keyword>
<keyword evidence="8" id="KW-0238">DNA-binding</keyword>
<comment type="similarity">
    <text evidence="2">Belongs to the krueppel C2H2-type zinc-finger protein family.</text>
</comment>
<dbReference type="InterPro" id="IPR036236">
    <property type="entry name" value="Znf_C2H2_sf"/>
</dbReference>
<sequence length="78" mass="8783">LGESQPHLLLPRPRWCPTVCGKMFSQRSGLRAHLRTHTGERPHACQQCGNSFSSRSGLKVHHNWTVPVHISAAHRIIN</sequence>
<dbReference type="GO" id="GO:0000978">
    <property type="term" value="F:RNA polymerase II cis-regulatory region sequence-specific DNA binding"/>
    <property type="evidence" value="ECO:0007669"/>
    <property type="project" value="TreeGrafter"/>
</dbReference>
<evidence type="ECO:0000256" key="3">
    <source>
        <dbReference type="ARBA" id="ARBA00022723"/>
    </source>
</evidence>
<reference evidence="13" key="3">
    <citation type="submission" date="2025-09" db="UniProtKB">
        <authorList>
            <consortium name="Ensembl"/>
        </authorList>
    </citation>
    <scope>IDENTIFICATION</scope>
</reference>
<name>A0A667ZHQ4_9TELE</name>
<protein>
    <recommendedName>
        <fullName evidence="12">C2H2-type domain-containing protein</fullName>
    </recommendedName>
</protein>
<accession>A0A667ZHQ4</accession>
<dbReference type="PANTHER" id="PTHR14003">
    <property type="entry name" value="TRANSCRIPTIONAL REPRESSOR PROTEIN YY"/>
    <property type="match status" value="1"/>
</dbReference>
<dbReference type="FunFam" id="3.30.160.60:FF:001818">
    <property type="entry name" value="GDNF-inducible zinc finger protein 1 isoform X1"/>
    <property type="match status" value="1"/>
</dbReference>
<dbReference type="Gene3D" id="3.30.160.60">
    <property type="entry name" value="Classic Zinc Finger"/>
    <property type="match status" value="2"/>
</dbReference>
<dbReference type="Proteomes" id="UP000472263">
    <property type="component" value="Chromosome 15"/>
</dbReference>